<dbReference type="OrthoDB" id="69542at2157"/>
<feature type="domain" description="EVE" evidence="1">
    <location>
        <begin position="23"/>
        <end position="152"/>
    </location>
</feature>
<protein>
    <recommendedName>
        <fullName evidence="1">EVE domain-containing protein</fullName>
    </recommendedName>
</protein>
<reference evidence="2 3" key="1">
    <citation type="journal article" date="2017" name="BMC Genomics">
        <title>Genomic analysis of methanogenic archaea reveals a shift towards energy conservation.</title>
        <authorList>
            <person name="Gilmore S.P."/>
            <person name="Henske J.K."/>
            <person name="Sexton J.A."/>
            <person name="Solomon K.V."/>
            <person name="Seppala S."/>
            <person name="Yoo J.I."/>
            <person name="Huyett L.M."/>
            <person name="Pressman A."/>
            <person name="Cogan J.Z."/>
            <person name="Kivenson V."/>
            <person name="Peng X."/>
            <person name="Tan Y."/>
            <person name="Valentine D.L."/>
            <person name="O'Malley M.A."/>
        </authorList>
    </citation>
    <scope>NUCLEOTIDE SEQUENCE [LARGE SCALE GENOMIC DNA]</scope>
    <source>
        <strain evidence="2 3">M.o.H.</strain>
    </source>
</reference>
<dbReference type="InterPro" id="IPR002740">
    <property type="entry name" value="EVE_domain"/>
</dbReference>
<dbReference type="Pfam" id="PF01878">
    <property type="entry name" value="EVE"/>
    <property type="match status" value="1"/>
</dbReference>
<dbReference type="Gene3D" id="3.10.590.10">
    <property type="entry name" value="ph1033 like domains"/>
    <property type="match status" value="1"/>
</dbReference>
<evidence type="ECO:0000313" key="2">
    <source>
        <dbReference type="EMBL" id="PAV05476.1"/>
    </source>
</evidence>
<dbReference type="AlphaFoldDB" id="A0A2A2H838"/>
<dbReference type="SUPFAM" id="SSF88697">
    <property type="entry name" value="PUA domain-like"/>
    <property type="match status" value="1"/>
</dbReference>
<evidence type="ECO:0000313" key="3">
    <source>
        <dbReference type="Proteomes" id="UP000217784"/>
    </source>
</evidence>
<dbReference type="RefSeq" id="WP_095652029.1">
    <property type="nucleotide sequence ID" value="NZ_LMVM01000005.1"/>
</dbReference>
<keyword evidence="3" id="KW-1185">Reference proteome</keyword>
<name>A0A2A2H838_METBR</name>
<dbReference type="EMBL" id="LMVM01000005">
    <property type="protein sequence ID" value="PAV05476.1"/>
    <property type="molecule type" value="Genomic_DNA"/>
</dbReference>
<dbReference type="Proteomes" id="UP000217784">
    <property type="component" value="Unassembled WGS sequence"/>
</dbReference>
<proteinExistence type="predicted"/>
<sequence>MLLLKGGVHIKQQTLRSAGESSKYWICRIDEEYLSRIDEQKILSIANQESNAVKSVKAEDKIVFFSPLSNEKNISFIGYGPVEEAFDDPEYLLDSLKSGRKIKLKGIKYFTEPIPVKDIAGDLKFIKDKKNLPYPFKSEFKEINQEDFNYITRRMNSSKTFPVYFEKMSFTMDEFLTCSIKGTYEIVKNTEESNQIEIKEFIRLLHKFINSYGISKSYEDILEYYSQNVWKLGFQHSPSRNPDNLVKLYGPRGNSQRFGYIKLV</sequence>
<organism evidence="2 3">
    <name type="scientific">Methanobacterium bryantii</name>
    <dbReference type="NCBI Taxonomy" id="2161"/>
    <lineage>
        <taxon>Archaea</taxon>
        <taxon>Methanobacteriati</taxon>
        <taxon>Methanobacteriota</taxon>
        <taxon>Methanomada group</taxon>
        <taxon>Methanobacteria</taxon>
        <taxon>Methanobacteriales</taxon>
        <taxon>Methanobacteriaceae</taxon>
        <taxon>Methanobacterium</taxon>
    </lineage>
</organism>
<evidence type="ECO:0000259" key="1">
    <source>
        <dbReference type="Pfam" id="PF01878"/>
    </source>
</evidence>
<accession>A0A2A2H838</accession>
<gene>
    <name evidence="2" type="ORF">ASJ80_09520</name>
</gene>
<dbReference type="InterPro" id="IPR015947">
    <property type="entry name" value="PUA-like_sf"/>
</dbReference>
<comment type="caution">
    <text evidence="2">The sequence shown here is derived from an EMBL/GenBank/DDBJ whole genome shotgun (WGS) entry which is preliminary data.</text>
</comment>